<keyword evidence="1" id="KW-0472">Membrane</keyword>
<evidence type="ECO:0000313" key="2">
    <source>
        <dbReference type="EMBL" id="MDQ0226929.1"/>
    </source>
</evidence>
<dbReference type="EMBL" id="JAUSTZ010000007">
    <property type="protein sequence ID" value="MDQ0226929.1"/>
    <property type="molecule type" value="Genomic_DNA"/>
</dbReference>
<accession>A0ABT9Z3U0</accession>
<keyword evidence="1" id="KW-1133">Transmembrane helix</keyword>
<evidence type="ECO:0000313" key="3">
    <source>
        <dbReference type="Proteomes" id="UP001232245"/>
    </source>
</evidence>
<keyword evidence="1" id="KW-0812">Transmembrane</keyword>
<comment type="caution">
    <text evidence="2">The sequence shown here is derived from an EMBL/GenBank/DDBJ whole genome shotgun (WGS) entry which is preliminary data.</text>
</comment>
<name>A0ABT9Z3U0_9BACI</name>
<feature type="transmembrane region" description="Helical" evidence="1">
    <location>
        <begin position="55"/>
        <end position="75"/>
    </location>
</feature>
<evidence type="ECO:0000256" key="1">
    <source>
        <dbReference type="SAM" id="Phobius"/>
    </source>
</evidence>
<sequence length="79" mass="9005">MSNFTTILFTLALIISIVSLIYTFKVGRTVSERRAKQDGQISEKVQAHPYIRNPVFLAFLIAGILSLAYIFYLAYTISW</sequence>
<feature type="transmembrane region" description="Helical" evidence="1">
    <location>
        <begin position="6"/>
        <end position="24"/>
    </location>
</feature>
<evidence type="ECO:0008006" key="4">
    <source>
        <dbReference type="Google" id="ProtNLM"/>
    </source>
</evidence>
<proteinExistence type="predicted"/>
<dbReference type="Proteomes" id="UP001232245">
    <property type="component" value="Unassembled WGS sequence"/>
</dbReference>
<organism evidence="2 3">
    <name type="scientific">Metabacillus niabensis</name>
    <dbReference type="NCBI Taxonomy" id="324854"/>
    <lineage>
        <taxon>Bacteria</taxon>
        <taxon>Bacillati</taxon>
        <taxon>Bacillota</taxon>
        <taxon>Bacilli</taxon>
        <taxon>Bacillales</taxon>
        <taxon>Bacillaceae</taxon>
        <taxon>Metabacillus</taxon>
    </lineage>
</organism>
<protein>
    <recommendedName>
        <fullName evidence="4">DUF3899 domain-containing protein</fullName>
    </recommendedName>
</protein>
<gene>
    <name evidence="2" type="ORF">J2S02_003274</name>
</gene>
<dbReference type="RefSeq" id="WP_095299115.1">
    <property type="nucleotide sequence ID" value="NZ_CADEPK010000198.1"/>
</dbReference>
<keyword evidence="3" id="KW-1185">Reference proteome</keyword>
<reference evidence="2 3" key="1">
    <citation type="submission" date="2023-07" db="EMBL/GenBank/DDBJ databases">
        <title>Genomic Encyclopedia of Type Strains, Phase IV (KMG-IV): sequencing the most valuable type-strain genomes for metagenomic binning, comparative biology and taxonomic classification.</title>
        <authorList>
            <person name="Goeker M."/>
        </authorList>
    </citation>
    <scope>NUCLEOTIDE SEQUENCE [LARGE SCALE GENOMIC DNA]</scope>
    <source>
        <strain evidence="2 3">DSM 17723</strain>
    </source>
</reference>